<dbReference type="NCBIfam" id="NF001381">
    <property type="entry name" value="PRK00279.1-3"/>
    <property type="match status" value="1"/>
</dbReference>
<keyword evidence="5 7" id="KW-0067">ATP-binding</keyword>
<dbReference type="GO" id="GO:0005524">
    <property type="term" value="F:ATP binding"/>
    <property type="evidence" value="ECO:0007669"/>
    <property type="project" value="UniProtKB-UniRule"/>
</dbReference>
<protein>
    <recommendedName>
        <fullName evidence="5 7">Adenylate kinase</fullName>
        <shortName evidence="5">AK</shortName>
        <ecNumber evidence="5 7">2.7.4.3</ecNumber>
    </recommendedName>
    <alternativeName>
        <fullName evidence="5">ATP-AMP transphosphorylase</fullName>
    </alternativeName>
    <alternativeName>
        <fullName evidence="5">ATP:AMP phosphotransferase</fullName>
    </alternativeName>
    <alternativeName>
        <fullName evidence="5">Adenylate monophosphate kinase</fullName>
    </alternativeName>
</protein>
<dbReference type="EMBL" id="SJPY01000001">
    <property type="protein sequence ID" value="TWU45956.1"/>
    <property type="molecule type" value="Genomic_DNA"/>
</dbReference>
<feature type="binding site" evidence="5">
    <location>
        <position position="132"/>
    </location>
    <ligand>
        <name>AMP</name>
        <dbReference type="ChEBI" id="CHEBI:456215"/>
    </ligand>
</feature>
<feature type="binding site" evidence="5">
    <location>
        <position position="91"/>
    </location>
    <ligand>
        <name>AMP</name>
        <dbReference type="ChEBI" id="CHEBI:456215"/>
    </ligand>
</feature>
<dbReference type="InterPro" id="IPR027417">
    <property type="entry name" value="P-loop_NTPase"/>
</dbReference>
<keyword evidence="9" id="KW-1185">Reference proteome</keyword>
<feature type="binding site" evidence="5">
    <location>
        <begin position="84"/>
        <end position="87"/>
    </location>
    <ligand>
        <name>AMP</name>
        <dbReference type="ChEBI" id="CHEBI:456215"/>
    </ligand>
</feature>
<feature type="binding site" evidence="5">
    <location>
        <position position="31"/>
    </location>
    <ligand>
        <name>AMP</name>
        <dbReference type="ChEBI" id="CHEBI:456215"/>
    </ligand>
</feature>
<evidence type="ECO:0000256" key="6">
    <source>
        <dbReference type="RuleBase" id="RU003330"/>
    </source>
</evidence>
<evidence type="ECO:0000256" key="7">
    <source>
        <dbReference type="RuleBase" id="RU003331"/>
    </source>
</evidence>
<comment type="caution">
    <text evidence="5">Lacks conserved residue(s) required for the propagation of feature annotation.</text>
</comment>
<dbReference type="NCBIfam" id="NF011105">
    <property type="entry name" value="PRK14532.1"/>
    <property type="match status" value="1"/>
</dbReference>
<evidence type="ECO:0000256" key="1">
    <source>
        <dbReference type="ARBA" id="ARBA00022679"/>
    </source>
</evidence>
<comment type="catalytic activity">
    <reaction evidence="5 7">
        <text>AMP + ATP = 2 ADP</text>
        <dbReference type="Rhea" id="RHEA:12973"/>
        <dbReference type="ChEBI" id="CHEBI:30616"/>
        <dbReference type="ChEBI" id="CHEBI:456215"/>
        <dbReference type="ChEBI" id="CHEBI:456216"/>
        <dbReference type="EC" id="2.7.4.3"/>
    </reaction>
</comment>
<dbReference type="OrthoDB" id="9805030at2"/>
<dbReference type="RefSeq" id="WP_146598564.1">
    <property type="nucleotide sequence ID" value="NZ_SJPY01000001.1"/>
</dbReference>
<comment type="similarity">
    <text evidence="5 6">Belongs to the adenylate kinase family.</text>
</comment>
<gene>
    <name evidence="8" type="primary">adk_1</name>
    <name evidence="5" type="synonym">adk</name>
    <name evidence="8" type="ORF">Q31b_11330</name>
</gene>
<dbReference type="HAMAP" id="MF_00235">
    <property type="entry name" value="Adenylate_kinase_Adk"/>
    <property type="match status" value="1"/>
</dbReference>
<dbReference type="NCBIfam" id="NF011100">
    <property type="entry name" value="PRK14527.1"/>
    <property type="match status" value="1"/>
</dbReference>
<dbReference type="Gene3D" id="3.40.50.300">
    <property type="entry name" value="P-loop containing nucleotide triphosphate hydrolases"/>
    <property type="match status" value="1"/>
</dbReference>
<dbReference type="PRINTS" id="PR00094">
    <property type="entry name" value="ADENYLTKNASE"/>
</dbReference>
<organism evidence="8 9">
    <name type="scientific">Novipirellula aureliae</name>
    <dbReference type="NCBI Taxonomy" id="2527966"/>
    <lineage>
        <taxon>Bacteria</taxon>
        <taxon>Pseudomonadati</taxon>
        <taxon>Planctomycetota</taxon>
        <taxon>Planctomycetia</taxon>
        <taxon>Pirellulales</taxon>
        <taxon>Pirellulaceae</taxon>
        <taxon>Novipirellula</taxon>
    </lineage>
</organism>
<evidence type="ECO:0000313" key="8">
    <source>
        <dbReference type="EMBL" id="TWU45956.1"/>
    </source>
</evidence>
<keyword evidence="5" id="KW-0963">Cytoplasm</keyword>
<feature type="binding site" evidence="5">
    <location>
        <position position="171"/>
    </location>
    <ligand>
        <name>ATP</name>
        <dbReference type="ChEBI" id="CHEBI:30616"/>
    </ligand>
</feature>
<dbReference type="Pfam" id="PF00406">
    <property type="entry name" value="ADK"/>
    <property type="match status" value="1"/>
</dbReference>
<keyword evidence="2 5" id="KW-0545">Nucleotide biosynthesis</keyword>
<comment type="subcellular location">
    <subcellularLocation>
        <location evidence="5 7">Cytoplasm</location>
    </subcellularLocation>
</comment>
<dbReference type="Proteomes" id="UP000315471">
    <property type="component" value="Unassembled WGS sequence"/>
</dbReference>
<dbReference type="InterPro" id="IPR033690">
    <property type="entry name" value="Adenylat_kinase_CS"/>
</dbReference>
<keyword evidence="1 5" id="KW-0808">Transferase</keyword>
<evidence type="ECO:0000313" key="9">
    <source>
        <dbReference type="Proteomes" id="UP000315471"/>
    </source>
</evidence>
<evidence type="ECO:0000256" key="3">
    <source>
        <dbReference type="ARBA" id="ARBA00022741"/>
    </source>
</evidence>
<comment type="function">
    <text evidence="5">Catalyzes the reversible transfer of the terminal phosphate group between ATP and AMP. Plays an important role in cellular energy homeostasis and in adenine nucleotide metabolism.</text>
</comment>
<keyword evidence="3 5" id="KW-0547">Nucleotide-binding</keyword>
<feature type="binding site" evidence="5">
    <location>
        <position position="143"/>
    </location>
    <ligand>
        <name>AMP</name>
        <dbReference type="ChEBI" id="CHEBI:456215"/>
    </ligand>
</feature>
<reference evidence="8 9" key="1">
    <citation type="submission" date="2019-02" db="EMBL/GenBank/DDBJ databases">
        <title>Deep-cultivation of Planctomycetes and their phenomic and genomic characterization uncovers novel biology.</title>
        <authorList>
            <person name="Wiegand S."/>
            <person name="Jogler M."/>
            <person name="Boedeker C."/>
            <person name="Pinto D."/>
            <person name="Vollmers J."/>
            <person name="Rivas-Marin E."/>
            <person name="Kohn T."/>
            <person name="Peeters S.H."/>
            <person name="Heuer A."/>
            <person name="Rast P."/>
            <person name="Oberbeckmann S."/>
            <person name="Bunk B."/>
            <person name="Jeske O."/>
            <person name="Meyerdierks A."/>
            <person name="Storesund J.E."/>
            <person name="Kallscheuer N."/>
            <person name="Luecker S."/>
            <person name="Lage O.M."/>
            <person name="Pohl T."/>
            <person name="Merkel B.J."/>
            <person name="Hornburger P."/>
            <person name="Mueller R.-W."/>
            <person name="Bruemmer F."/>
            <person name="Labrenz M."/>
            <person name="Spormann A.M."/>
            <person name="Op Den Camp H."/>
            <person name="Overmann J."/>
            <person name="Amann R."/>
            <person name="Jetten M.S.M."/>
            <person name="Mascher T."/>
            <person name="Medema M.H."/>
            <person name="Devos D.P."/>
            <person name="Kaster A.-K."/>
            <person name="Ovreas L."/>
            <person name="Rohde M."/>
            <person name="Galperin M.Y."/>
            <person name="Jogler C."/>
        </authorList>
    </citation>
    <scope>NUCLEOTIDE SEQUENCE [LARGE SCALE GENOMIC DNA]</scope>
    <source>
        <strain evidence="8 9">Q31b</strain>
    </source>
</reference>
<dbReference type="SUPFAM" id="SSF52540">
    <property type="entry name" value="P-loop containing nucleoside triphosphate hydrolases"/>
    <property type="match status" value="1"/>
</dbReference>
<name>A0A5C6EEI1_9BACT</name>
<comment type="subunit">
    <text evidence="5 7">Monomer.</text>
</comment>
<feature type="binding site" evidence="5">
    <location>
        <position position="36"/>
    </location>
    <ligand>
        <name>AMP</name>
        <dbReference type="ChEBI" id="CHEBI:456215"/>
    </ligand>
</feature>
<dbReference type="UniPathway" id="UPA00588">
    <property type="reaction ID" value="UER00649"/>
</dbReference>
<dbReference type="CDD" id="cd01428">
    <property type="entry name" value="ADK"/>
    <property type="match status" value="1"/>
</dbReference>
<dbReference type="PROSITE" id="PS00113">
    <property type="entry name" value="ADENYLATE_KINASE"/>
    <property type="match status" value="1"/>
</dbReference>
<evidence type="ECO:0000256" key="5">
    <source>
        <dbReference type="HAMAP-Rule" id="MF_00235"/>
    </source>
</evidence>
<keyword evidence="4 5" id="KW-0418">Kinase</keyword>
<dbReference type="PANTHER" id="PTHR23359">
    <property type="entry name" value="NUCLEOTIDE KINASE"/>
    <property type="match status" value="1"/>
</dbReference>
<comment type="domain">
    <text evidence="5">Consists of three domains, a large central CORE domain and two small peripheral domains, NMPbind and LID, which undergo movements during catalysis. The LID domain closes over the site of phosphoryl transfer upon ATP binding. Assembling and dissambling the active center during each catalytic cycle provides an effective means to prevent ATP hydrolysis.</text>
</comment>
<dbReference type="GO" id="GO:0044209">
    <property type="term" value="P:AMP salvage"/>
    <property type="evidence" value="ECO:0007669"/>
    <property type="project" value="UniProtKB-UniRule"/>
</dbReference>
<proteinExistence type="inferred from homology"/>
<dbReference type="AlphaFoldDB" id="A0A5C6EEI1"/>
<evidence type="ECO:0000256" key="2">
    <source>
        <dbReference type="ARBA" id="ARBA00022727"/>
    </source>
</evidence>
<dbReference type="InterPro" id="IPR000850">
    <property type="entry name" value="Adenylat/UMP-CMP_kin"/>
</dbReference>
<comment type="caution">
    <text evidence="8">The sequence shown here is derived from an EMBL/GenBank/DDBJ whole genome shotgun (WGS) entry which is preliminary data.</text>
</comment>
<evidence type="ECO:0000256" key="4">
    <source>
        <dbReference type="ARBA" id="ARBA00022777"/>
    </source>
</evidence>
<accession>A0A5C6EEI1</accession>
<feature type="binding site" evidence="5">
    <location>
        <position position="126"/>
    </location>
    <ligand>
        <name>ATP</name>
        <dbReference type="ChEBI" id="CHEBI:30616"/>
    </ligand>
</feature>
<dbReference type="GO" id="GO:0005737">
    <property type="term" value="C:cytoplasm"/>
    <property type="evidence" value="ECO:0007669"/>
    <property type="project" value="UniProtKB-SubCell"/>
</dbReference>
<feature type="binding site" evidence="5">
    <location>
        <begin position="10"/>
        <end position="15"/>
    </location>
    <ligand>
        <name>ATP</name>
        <dbReference type="ChEBI" id="CHEBI:30616"/>
    </ligand>
</feature>
<dbReference type="GO" id="GO:0004017">
    <property type="term" value="F:AMP kinase activity"/>
    <property type="evidence" value="ECO:0007669"/>
    <property type="project" value="UniProtKB-UniRule"/>
</dbReference>
<comment type="pathway">
    <text evidence="5">Purine metabolism; AMP biosynthesis via salvage pathway; AMP from ADP: step 1/1.</text>
</comment>
<sequence length="193" mass="21398">MRIVFIGPPGAGKGTQCKRLAKLLHAAHLSTGDMLRSVDRHSDLGRRIAGYIDDGGFAPDELIMEIVTARLAEIDYNKSCLFDGFPRTLRQAEMFDEILASQNSQIDLVINLEVDRDELVSRLLDRAKVEHRLDDNLSAISTRLQIYSTVTVPLLAYYGEKGIVKTIDATASADIVFERVKACVLGHSGDRPR</sequence>
<dbReference type="EC" id="2.7.4.3" evidence="5 7"/>